<evidence type="ECO:0000256" key="2">
    <source>
        <dbReference type="ARBA" id="ARBA00022723"/>
    </source>
</evidence>
<sequence length="236" mass="25896">MSPLTELLRRATAEELRAVAGTAFARRLARGTLERGAYVRWLSCLQVIYAELEWALMWHRQHPVVGPLCLPELWCNELLQDDLRTLLGPSWYASTRRQDAAPIVERLGLLCDEAPELLAAHAWALYATALPGQGQTGGGVARALGLRGSAGTVFLRHATHLDGEAYRAHLLDTLDQLTPSAGAREALIHEASRAVRSVHTLFEVLGRGLPQEREAREEGRSGWLQALTPLRGAFGA</sequence>
<evidence type="ECO:0000313" key="4">
    <source>
        <dbReference type="EMBL" id="OJH37889.1"/>
    </source>
</evidence>
<evidence type="ECO:0000313" key="5">
    <source>
        <dbReference type="Proteomes" id="UP000182229"/>
    </source>
</evidence>
<keyword evidence="1" id="KW-0349">Heme</keyword>
<keyword evidence="3" id="KW-0408">Iron</keyword>
<keyword evidence="5" id="KW-1185">Reference proteome</keyword>
<comment type="caution">
    <text evidence="4">The sequence shown here is derived from an EMBL/GenBank/DDBJ whole genome shotgun (WGS) entry which is preliminary data.</text>
</comment>
<dbReference type="RefSeq" id="WP_071901357.1">
    <property type="nucleotide sequence ID" value="NZ_MPIN01000007.1"/>
</dbReference>
<dbReference type="GO" id="GO:0020037">
    <property type="term" value="F:heme binding"/>
    <property type="evidence" value="ECO:0007669"/>
    <property type="project" value="TreeGrafter"/>
</dbReference>
<dbReference type="CDD" id="cd19165">
    <property type="entry name" value="HemeO"/>
    <property type="match status" value="1"/>
</dbReference>
<proteinExistence type="predicted"/>
<dbReference type="PANTHER" id="PTHR10720:SF0">
    <property type="entry name" value="HEME OXYGENASE"/>
    <property type="match status" value="1"/>
</dbReference>
<dbReference type="InterPro" id="IPR016084">
    <property type="entry name" value="Haem_Oase-like_multi-hlx"/>
</dbReference>
<organism evidence="4 5">
    <name type="scientific">Cystobacter ferrugineus</name>
    <dbReference type="NCBI Taxonomy" id="83449"/>
    <lineage>
        <taxon>Bacteria</taxon>
        <taxon>Pseudomonadati</taxon>
        <taxon>Myxococcota</taxon>
        <taxon>Myxococcia</taxon>
        <taxon>Myxococcales</taxon>
        <taxon>Cystobacterineae</taxon>
        <taxon>Archangiaceae</taxon>
        <taxon>Cystobacter</taxon>
    </lineage>
</organism>
<dbReference type="GO" id="GO:0042167">
    <property type="term" value="P:heme catabolic process"/>
    <property type="evidence" value="ECO:0007669"/>
    <property type="project" value="TreeGrafter"/>
</dbReference>
<dbReference type="STRING" id="83449.BON30_27390"/>
<reference evidence="4 5" key="2">
    <citation type="submission" date="2016-12" db="EMBL/GenBank/DDBJ databases">
        <title>Draft Genome Sequence of Cystobacter ferrugineus Strain Cbfe23.</title>
        <authorList>
            <person name="Akbar S."/>
            <person name="Dowd S.E."/>
            <person name="Stevens D.C."/>
        </authorList>
    </citation>
    <scope>NUCLEOTIDE SEQUENCE [LARGE SCALE GENOMIC DNA]</scope>
    <source>
        <strain evidence="4 5">Cbfe23</strain>
    </source>
</reference>
<keyword evidence="2" id="KW-0479">Metal-binding</keyword>
<evidence type="ECO:0008006" key="6">
    <source>
        <dbReference type="Google" id="ProtNLM"/>
    </source>
</evidence>
<evidence type="ECO:0000256" key="3">
    <source>
        <dbReference type="ARBA" id="ARBA00023004"/>
    </source>
</evidence>
<dbReference type="GO" id="GO:0046872">
    <property type="term" value="F:metal ion binding"/>
    <property type="evidence" value="ECO:0007669"/>
    <property type="project" value="UniProtKB-KW"/>
</dbReference>
<dbReference type="Proteomes" id="UP000182229">
    <property type="component" value="Unassembled WGS sequence"/>
</dbReference>
<gene>
    <name evidence="4" type="ORF">BON30_27390</name>
</gene>
<accession>A0A1L9B6J3</accession>
<dbReference type="GO" id="GO:0006788">
    <property type="term" value="P:heme oxidation"/>
    <property type="evidence" value="ECO:0007669"/>
    <property type="project" value="InterPro"/>
</dbReference>
<dbReference type="Pfam" id="PF01126">
    <property type="entry name" value="Heme_oxygenase"/>
    <property type="match status" value="1"/>
</dbReference>
<dbReference type="EMBL" id="MPIN01000007">
    <property type="protein sequence ID" value="OJH37889.1"/>
    <property type="molecule type" value="Genomic_DNA"/>
</dbReference>
<reference evidence="5" key="1">
    <citation type="submission" date="2016-11" db="EMBL/GenBank/DDBJ databases">
        <authorList>
            <person name="Shukria A."/>
            <person name="Stevens D.C."/>
        </authorList>
    </citation>
    <scope>NUCLEOTIDE SEQUENCE [LARGE SCALE GENOMIC DNA]</scope>
    <source>
        <strain evidence="5">Cbfe23</strain>
    </source>
</reference>
<evidence type="ECO:0000256" key="1">
    <source>
        <dbReference type="ARBA" id="ARBA00022617"/>
    </source>
</evidence>
<protein>
    <recommendedName>
        <fullName evidence="6">Heme oxygenase</fullName>
    </recommendedName>
</protein>
<dbReference type="OrthoDB" id="5493802at2"/>
<dbReference type="PANTHER" id="PTHR10720">
    <property type="entry name" value="HEME OXYGENASE"/>
    <property type="match status" value="1"/>
</dbReference>
<name>A0A1L9B6J3_9BACT</name>
<dbReference type="GO" id="GO:0006979">
    <property type="term" value="P:response to oxidative stress"/>
    <property type="evidence" value="ECO:0007669"/>
    <property type="project" value="TreeGrafter"/>
</dbReference>
<dbReference type="SUPFAM" id="SSF48613">
    <property type="entry name" value="Heme oxygenase-like"/>
    <property type="match status" value="1"/>
</dbReference>
<dbReference type="InterPro" id="IPR002051">
    <property type="entry name" value="Haem_Oase"/>
</dbReference>
<dbReference type="Gene3D" id="1.20.910.10">
    <property type="entry name" value="Heme oxygenase-like"/>
    <property type="match status" value="1"/>
</dbReference>
<dbReference type="PRINTS" id="PR00088">
    <property type="entry name" value="HAEMOXYGNASE"/>
</dbReference>
<dbReference type="AlphaFoldDB" id="A0A1L9B6J3"/>
<dbReference type="InterPro" id="IPR016053">
    <property type="entry name" value="Haem_Oase-like"/>
</dbReference>
<dbReference type="GO" id="GO:0004392">
    <property type="term" value="F:heme oxygenase (decyclizing) activity"/>
    <property type="evidence" value="ECO:0007669"/>
    <property type="project" value="InterPro"/>
</dbReference>